<feature type="region of interest" description="Disordered" evidence="12">
    <location>
        <begin position="57"/>
        <end position="92"/>
    </location>
</feature>
<evidence type="ECO:0000256" key="13">
    <source>
        <dbReference type="SAM" id="Phobius"/>
    </source>
</evidence>
<dbReference type="PRINTS" id="PR00344">
    <property type="entry name" value="BCTRLSENSOR"/>
</dbReference>
<organism evidence="16 17">
    <name type="scientific">Kineosporia babensis</name>
    <dbReference type="NCBI Taxonomy" id="499548"/>
    <lineage>
        <taxon>Bacteria</taxon>
        <taxon>Bacillati</taxon>
        <taxon>Actinomycetota</taxon>
        <taxon>Actinomycetes</taxon>
        <taxon>Kineosporiales</taxon>
        <taxon>Kineosporiaceae</taxon>
        <taxon>Kineosporia</taxon>
    </lineage>
</organism>
<feature type="domain" description="Histidine kinase" evidence="14">
    <location>
        <begin position="294"/>
        <end position="513"/>
    </location>
</feature>
<evidence type="ECO:0000256" key="5">
    <source>
        <dbReference type="ARBA" id="ARBA00022553"/>
    </source>
</evidence>
<evidence type="ECO:0000256" key="2">
    <source>
        <dbReference type="ARBA" id="ARBA00001968"/>
    </source>
</evidence>
<keyword evidence="9 13" id="KW-1133">Transmembrane helix</keyword>
<dbReference type="InterPro" id="IPR036890">
    <property type="entry name" value="HATPase_C_sf"/>
</dbReference>
<evidence type="ECO:0000256" key="7">
    <source>
        <dbReference type="ARBA" id="ARBA00022692"/>
    </source>
</evidence>
<feature type="transmembrane region" description="Helical" evidence="13">
    <location>
        <begin position="16"/>
        <end position="43"/>
    </location>
</feature>
<evidence type="ECO:0000256" key="3">
    <source>
        <dbReference type="ARBA" id="ARBA00004236"/>
    </source>
</evidence>
<dbReference type="InterPro" id="IPR005467">
    <property type="entry name" value="His_kinase_dom"/>
</dbReference>
<feature type="domain" description="HAMP" evidence="15">
    <location>
        <begin position="217"/>
        <end position="279"/>
    </location>
</feature>
<evidence type="ECO:0000313" key="16">
    <source>
        <dbReference type="EMBL" id="MCD5309493.1"/>
    </source>
</evidence>
<evidence type="ECO:0000256" key="1">
    <source>
        <dbReference type="ARBA" id="ARBA00000085"/>
    </source>
</evidence>
<dbReference type="SMART" id="SM00304">
    <property type="entry name" value="HAMP"/>
    <property type="match status" value="1"/>
</dbReference>
<dbReference type="SMART" id="SM00387">
    <property type="entry name" value="HATPase_c"/>
    <property type="match status" value="1"/>
</dbReference>
<evidence type="ECO:0000256" key="9">
    <source>
        <dbReference type="ARBA" id="ARBA00022989"/>
    </source>
</evidence>
<dbReference type="PROSITE" id="PS50885">
    <property type="entry name" value="HAMP"/>
    <property type="match status" value="1"/>
</dbReference>
<sequence length="534" mass="56444">MKLRTRGGRSTLRRRLVLLSIALTVSISIVIGLVSVLSLRIFLEERLDGQLTSAVRRSRDAADRPPGNGLITSTDGVPAMLSSDPRRRNFPGPAFLNAPGQGEATLGVEISAGGGVVRAAVLGSTGSGIPLTAQQKEVVSAVPADRLPHTVDLGGDLGRYRVLAQPVTDPDGEQMVLVTGLPLSSVQAAIWRLTAVVTGVSVFGLLTVAVLGGLIVRRTLRPLNRVAQVASGVTELPLHQGQTDLPVRVPEADTDPATEVGQVGAALNTLLGHVDSALQARNAADARMRRFVADASHELRTPLASIRGYAELTRRTRAEVPPEVAHALSRVESEAIRMSGLVEELLLLARLDGGREIEREPVDLTDLLVNTISDAHAAGPEHRWQLDLPEVPVVATGDESQLHQVVVNLLGNARVHTPPGTTVKAALRLLTDQHGRPEALFTVTDNGPGIAPDLLPEVFERFARGDNSRSRTAGSTGLGLSIVSAVVSAHGGTVDVTSQPGRTCFSVRLPAEPPEELFEPEDASADVYESAPPL</sequence>
<evidence type="ECO:0000259" key="14">
    <source>
        <dbReference type="PROSITE" id="PS50109"/>
    </source>
</evidence>
<dbReference type="PANTHER" id="PTHR45436">
    <property type="entry name" value="SENSOR HISTIDINE KINASE YKOH"/>
    <property type="match status" value="1"/>
</dbReference>
<dbReference type="FunFam" id="1.10.287.130:FF:000001">
    <property type="entry name" value="Two-component sensor histidine kinase"/>
    <property type="match status" value="1"/>
</dbReference>
<evidence type="ECO:0000256" key="12">
    <source>
        <dbReference type="SAM" id="MobiDB-lite"/>
    </source>
</evidence>
<comment type="cofactor">
    <cofactor evidence="2">
        <name>a divalent metal cation</name>
        <dbReference type="ChEBI" id="CHEBI:60240"/>
    </cofactor>
</comment>
<dbReference type="CDD" id="cd00075">
    <property type="entry name" value="HATPase"/>
    <property type="match status" value="1"/>
</dbReference>
<dbReference type="RefSeq" id="WP_231438418.1">
    <property type="nucleotide sequence ID" value="NZ_JAJOMB010000001.1"/>
</dbReference>
<evidence type="ECO:0000313" key="17">
    <source>
        <dbReference type="Proteomes" id="UP001138997"/>
    </source>
</evidence>
<dbReference type="Gene3D" id="6.10.340.10">
    <property type="match status" value="1"/>
</dbReference>
<dbReference type="EMBL" id="JAJOMB010000001">
    <property type="protein sequence ID" value="MCD5309493.1"/>
    <property type="molecule type" value="Genomic_DNA"/>
</dbReference>
<dbReference type="SMART" id="SM00388">
    <property type="entry name" value="HisKA"/>
    <property type="match status" value="1"/>
</dbReference>
<dbReference type="InterPro" id="IPR036097">
    <property type="entry name" value="HisK_dim/P_sf"/>
</dbReference>
<comment type="catalytic activity">
    <reaction evidence="1">
        <text>ATP + protein L-histidine = ADP + protein N-phospho-L-histidine.</text>
        <dbReference type="EC" id="2.7.13.3"/>
    </reaction>
</comment>
<keyword evidence="17" id="KW-1185">Reference proteome</keyword>
<dbReference type="Pfam" id="PF02518">
    <property type="entry name" value="HATPase_c"/>
    <property type="match status" value="1"/>
</dbReference>
<dbReference type="InterPro" id="IPR003660">
    <property type="entry name" value="HAMP_dom"/>
</dbReference>
<dbReference type="PANTHER" id="PTHR45436:SF5">
    <property type="entry name" value="SENSOR HISTIDINE KINASE TRCS"/>
    <property type="match status" value="1"/>
</dbReference>
<dbReference type="SUPFAM" id="SSF47384">
    <property type="entry name" value="Homodimeric domain of signal transducing histidine kinase"/>
    <property type="match status" value="1"/>
</dbReference>
<dbReference type="CDD" id="cd00082">
    <property type="entry name" value="HisKA"/>
    <property type="match status" value="1"/>
</dbReference>
<proteinExistence type="predicted"/>
<gene>
    <name evidence="16" type="ORF">LR394_01170</name>
</gene>
<evidence type="ECO:0000259" key="15">
    <source>
        <dbReference type="PROSITE" id="PS50885"/>
    </source>
</evidence>
<keyword evidence="6" id="KW-0808">Transferase</keyword>
<dbReference type="Gene3D" id="3.30.565.10">
    <property type="entry name" value="Histidine kinase-like ATPase, C-terminal domain"/>
    <property type="match status" value="1"/>
</dbReference>
<keyword evidence="7 13" id="KW-0812">Transmembrane</keyword>
<dbReference type="InterPro" id="IPR004358">
    <property type="entry name" value="Sig_transdc_His_kin-like_C"/>
</dbReference>
<dbReference type="Proteomes" id="UP001138997">
    <property type="component" value="Unassembled WGS sequence"/>
</dbReference>
<dbReference type="GO" id="GO:0005886">
    <property type="term" value="C:plasma membrane"/>
    <property type="evidence" value="ECO:0007669"/>
    <property type="project" value="UniProtKB-SubCell"/>
</dbReference>
<evidence type="ECO:0000256" key="10">
    <source>
        <dbReference type="ARBA" id="ARBA00023012"/>
    </source>
</evidence>
<name>A0A9X1SWG3_9ACTN</name>
<evidence type="ECO:0000256" key="11">
    <source>
        <dbReference type="ARBA" id="ARBA00023136"/>
    </source>
</evidence>
<dbReference type="Pfam" id="PF00512">
    <property type="entry name" value="HisKA"/>
    <property type="match status" value="1"/>
</dbReference>
<feature type="compositionally biased region" description="Acidic residues" evidence="12">
    <location>
        <begin position="513"/>
        <end position="524"/>
    </location>
</feature>
<dbReference type="InterPro" id="IPR003661">
    <property type="entry name" value="HisK_dim/P_dom"/>
</dbReference>
<comment type="caution">
    <text evidence="16">The sequence shown here is derived from an EMBL/GenBank/DDBJ whole genome shotgun (WGS) entry which is preliminary data.</text>
</comment>
<comment type="subcellular location">
    <subcellularLocation>
        <location evidence="3">Cell membrane</location>
    </subcellularLocation>
</comment>
<dbReference type="SUPFAM" id="SSF55874">
    <property type="entry name" value="ATPase domain of HSP90 chaperone/DNA topoisomerase II/histidine kinase"/>
    <property type="match status" value="1"/>
</dbReference>
<keyword evidence="10" id="KW-0902">Two-component regulatory system</keyword>
<feature type="transmembrane region" description="Helical" evidence="13">
    <location>
        <begin position="189"/>
        <end position="216"/>
    </location>
</feature>
<keyword evidence="11 13" id="KW-0472">Membrane</keyword>
<evidence type="ECO:0000256" key="4">
    <source>
        <dbReference type="ARBA" id="ARBA00012438"/>
    </source>
</evidence>
<reference evidence="16" key="1">
    <citation type="submission" date="2021-11" db="EMBL/GenBank/DDBJ databases">
        <title>Streptomyces corallinus and Kineosporia corallina sp. nov., two new coral-derived marine actinobacteria.</title>
        <authorList>
            <person name="Buangrab K."/>
            <person name="Sutthacheep M."/>
            <person name="Yeemin T."/>
            <person name="Harunari E."/>
            <person name="Igarashi Y."/>
            <person name="Sripreechasak P."/>
            <person name="Kanchanasin P."/>
            <person name="Tanasupawat S."/>
            <person name="Phongsopitanun W."/>
        </authorList>
    </citation>
    <scope>NUCLEOTIDE SEQUENCE</scope>
    <source>
        <strain evidence="16">JCM 31032</strain>
    </source>
</reference>
<dbReference type="GO" id="GO:0005509">
    <property type="term" value="F:calcium ion binding"/>
    <property type="evidence" value="ECO:0007669"/>
    <property type="project" value="UniProtKB-ARBA"/>
</dbReference>
<feature type="region of interest" description="Disordered" evidence="12">
    <location>
        <begin position="512"/>
        <end position="534"/>
    </location>
</feature>
<evidence type="ECO:0000256" key="6">
    <source>
        <dbReference type="ARBA" id="ARBA00022679"/>
    </source>
</evidence>
<dbReference type="InterPro" id="IPR003594">
    <property type="entry name" value="HATPase_dom"/>
</dbReference>
<evidence type="ECO:0000256" key="8">
    <source>
        <dbReference type="ARBA" id="ARBA00022777"/>
    </source>
</evidence>
<dbReference type="AlphaFoldDB" id="A0A9X1SWG3"/>
<accession>A0A9X1SWG3</accession>
<dbReference type="EC" id="2.7.13.3" evidence="4"/>
<keyword evidence="5" id="KW-0597">Phosphoprotein</keyword>
<dbReference type="InterPro" id="IPR050428">
    <property type="entry name" value="TCS_sensor_his_kinase"/>
</dbReference>
<dbReference type="PROSITE" id="PS50109">
    <property type="entry name" value="HIS_KIN"/>
    <property type="match status" value="1"/>
</dbReference>
<keyword evidence="8 16" id="KW-0418">Kinase</keyword>
<dbReference type="Gene3D" id="1.10.287.130">
    <property type="match status" value="1"/>
</dbReference>
<dbReference type="FunFam" id="3.30.565.10:FF:000006">
    <property type="entry name" value="Sensor histidine kinase WalK"/>
    <property type="match status" value="1"/>
</dbReference>
<protein>
    <recommendedName>
        <fullName evidence="4">histidine kinase</fullName>
        <ecNumber evidence="4">2.7.13.3</ecNumber>
    </recommendedName>
</protein>
<dbReference type="GO" id="GO:0000155">
    <property type="term" value="F:phosphorelay sensor kinase activity"/>
    <property type="evidence" value="ECO:0007669"/>
    <property type="project" value="InterPro"/>
</dbReference>